<organism evidence="2 3">
    <name type="scientific">Methylobacterium radiodurans</name>
    <dbReference type="NCBI Taxonomy" id="2202828"/>
    <lineage>
        <taxon>Bacteria</taxon>
        <taxon>Pseudomonadati</taxon>
        <taxon>Pseudomonadota</taxon>
        <taxon>Alphaproteobacteria</taxon>
        <taxon>Hyphomicrobiales</taxon>
        <taxon>Methylobacteriaceae</taxon>
        <taxon>Methylobacterium</taxon>
    </lineage>
</organism>
<keyword evidence="3" id="KW-1185">Reference proteome</keyword>
<dbReference type="AlphaFoldDB" id="A0A2U8VQN1"/>
<proteinExistence type="predicted"/>
<protein>
    <submittedName>
        <fullName evidence="2">Uncharacterized protein</fullName>
    </submittedName>
</protein>
<name>A0A2U8VQN1_9HYPH</name>
<accession>A0A2U8VQN1</accession>
<gene>
    <name evidence="2" type="ORF">DK427_08480</name>
</gene>
<reference evidence="2 3" key="1">
    <citation type="submission" date="2018-05" db="EMBL/GenBank/DDBJ databases">
        <title>Complete Genome Sequence of Methylobacterium sp. 17Sr1-43.</title>
        <authorList>
            <person name="Srinivasan S."/>
        </authorList>
    </citation>
    <scope>NUCLEOTIDE SEQUENCE [LARGE SCALE GENOMIC DNA]</scope>
    <source>
        <strain evidence="2 3">17Sr1-43</strain>
    </source>
</reference>
<dbReference type="EMBL" id="CP029551">
    <property type="protein sequence ID" value="AWN35778.1"/>
    <property type="molecule type" value="Genomic_DNA"/>
</dbReference>
<feature type="region of interest" description="Disordered" evidence="1">
    <location>
        <begin position="64"/>
        <end position="89"/>
    </location>
</feature>
<dbReference type="InterPro" id="IPR010836">
    <property type="entry name" value="SapC"/>
</dbReference>
<evidence type="ECO:0000313" key="2">
    <source>
        <dbReference type="EMBL" id="AWN35778.1"/>
    </source>
</evidence>
<evidence type="ECO:0000256" key="1">
    <source>
        <dbReference type="SAM" id="MobiDB-lite"/>
    </source>
</evidence>
<feature type="compositionally biased region" description="Polar residues" evidence="1">
    <location>
        <begin position="79"/>
        <end position="89"/>
    </location>
</feature>
<dbReference type="Proteomes" id="UP000246058">
    <property type="component" value="Chromosome"/>
</dbReference>
<dbReference type="KEGG" id="meti:DK427_08480"/>
<sequence length="89" mass="9188">MTGQDEEGPRQVNGLHRISEAALNRLDDRAFGAVRQGGALAVAYAQLLSMGNSVDLGKLAQARAARGAGSGGPAGERGTSVNSAQRRRN</sequence>
<dbReference type="OrthoDB" id="9806524at2"/>
<evidence type="ECO:0000313" key="3">
    <source>
        <dbReference type="Proteomes" id="UP000246058"/>
    </source>
</evidence>
<dbReference type="Pfam" id="PF07277">
    <property type="entry name" value="SapC"/>
    <property type="match status" value="1"/>
</dbReference>